<dbReference type="InterPro" id="IPR047611">
    <property type="entry name" value="RepABC_RepC"/>
</dbReference>
<reference evidence="4 5" key="1">
    <citation type="journal article" date="2021" name="Angew. Chem. Int. Ed. Engl.">
        <title>A novel family of nonribosomal peptides modulate collective behavior in Pseudovibrio bacteria isolated from marine sponges.</title>
        <authorList>
            <person name="Ioca L.P."/>
            <person name="Dai Y."/>
            <person name="Kunakom S."/>
            <person name="Diaz-Espinosa J."/>
            <person name="Krunic A."/>
            <person name="Crnkovic C.M."/>
            <person name="Orjala J."/>
            <person name="Sanchez L.M."/>
            <person name="Ferreira A.G."/>
            <person name="Berlinck R.G.S."/>
            <person name="Eustaquio A.S."/>
        </authorList>
    </citation>
    <scope>NUCLEOTIDE SEQUENCE [LARGE SCALE GENOMIC DNA]</scope>
    <source>
        <strain evidence="4 5">Ab134</strain>
        <plasmid evidence="4 5">pAb134-05</plasmid>
    </source>
</reference>
<evidence type="ECO:0000259" key="3">
    <source>
        <dbReference type="Pfam" id="PF11800"/>
    </source>
</evidence>
<feature type="compositionally biased region" description="Polar residues" evidence="1">
    <location>
        <begin position="231"/>
        <end position="247"/>
    </location>
</feature>
<dbReference type="InterPro" id="IPR005090">
    <property type="entry name" value="RepC_N"/>
</dbReference>
<name>A0ABX8B013_9HYPH</name>
<gene>
    <name evidence="4" type="ORF">KGB56_27000</name>
</gene>
<protein>
    <submittedName>
        <fullName evidence="4">Replication protein C</fullName>
    </submittedName>
</protein>
<accession>A0ABX8B013</accession>
<dbReference type="NCBIfam" id="NF040974">
    <property type="entry name" value="RepABC_RepC"/>
    <property type="match status" value="1"/>
</dbReference>
<evidence type="ECO:0000313" key="5">
    <source>
        <dbReference type="Proteomes" id="UP000680706"/>
    </source>
</evidence>
<feature type="region of interest" description="Disordered" evidence="1">
    <location>
        <begin position="218"/>
        <end position="249"/>
    </location>
</feature>
<proteinExistence type="predicted"/>
<feature type="domain" description="Plasmid replication protein C N-terminal" evidence="2">
    <location>
        <begin position="1"/>
        <end position="164"/>
    </location>
</feature>
<evidence type="ECO:0000313" key="4">
    <source>
        <dbReference type="EMBL" id="QUS59221.1"/>
    </source>
</evidence>
<dbReference type="SUPFAM" id="SSF46785">
    <property type="entry name" value="Winged helix' DNA-binding domain"/>
    <property type="match status" value="1"/>
</dbReference>
<dbReference type="Pfam" id="PF03428">
    <property type="entry name" value="RP-C"/>
    <property type="match status" value="1"/>
</dbReference>
<evidence type="ECO:0000256" key="1">
    <source>
        <dbReference type="SAM" id="MobiDB-lite"/>
    </source>
</evidence>
<sequence>MLHSQKLAQADDVVKTTKASVAMALKKAAPALGINGTTYHILDILIGLTRAEDWSVERRPLVAISNEKLAQYVARSTRTVVRSIRKLVEAGILAYHDSPTGRRFIHRGSDGEIERGFGLDFSPARQRVEELFKIGADFAAALAVVKEARRAITSCLRRLADMSALAQQEGLDFSELDQQSKVIANANMDPLQKAEALQMLCEVGLNLLAPDEQCEVSSATEMSGAGDMHGSSYNNTNPQDSEKSNQGPLKATECRRHPKAFEDNSLAHAKCEPIPAAHERSLNNLSISQLASALPETQSALGVSLQSWADLNNICEDLRLLIGLSPSGWQTAVTILGKPFAGAILAVTAEKVMRNSAGISRPAGYFRACVERAHTGELYLHRSIFGLVQSSSKQLN</sequence>
<dbReference type="InterPro" id="IPR021760">
    <property type="entry name" value="RepC_C"/>
</dbReference>
<feature type="domain" description="Plasmid replication protein C C-terminal" evidence="3">
    <location>
        <begin position="303"/>
        <end position="389"/>
    </location>
</feature>
<geneLocation type="plasmid" evidence="4 5">
    <name>pAb134-05</name>
</geneLocation>
<dbReference type="Proteomes" id="UP000680706">
    <property type="component" value="Plasmid pAb134-05"/>
</dbReference>
<organism evidence="4 5">
    <name type="scientific">Pseudovibrio brasiliensis</name>
    <dbReference type="NCBI Taxonomy" id="1898042"/>
    <lineage>
        <taxon>Bacteria</taxon>
        <taxon>Pseudomonadati</taxon>
        <taxon>Pseudomonadota</taxon>
        <taxon>Alphaproteobacteria</taxon>
        <taxon>Hyphomicrobiales</taxon>
        <taxon>Stappiaceae</taxon>
        <taxon>Pseudovibrio</taxon>
    </lineage>
</organism>
<dbReference type="InterPro" id="IPR036390">
    <property type="entry name" value="WH_DNA-bd_sf"/>
</dbReference>
<keyword evidence="4" id="KW-0614">Plasmid</keyword>
<dbReference type="EMBL" id="CP074131">
    <property type="protein sequence ID" value="QUS59221.1"/>
    <property type="molecule type" value="Genomic_DNA"/>
</dbReference>
<evidence type="ECO:0000259" key="2">
    <source>
        <dbReference type="Pfam" id="PF03428"/>
    </source>
</evidence>
<dbReference type="Pfam" id="PF11800">
    <property type="entry name" value="RP-C_C"/>
    <property type="match status" value="1"/>
</dbReference>
<keyword evidence="5" id="KW-1185">Reference proteome</keyword>